<sequence length="183" mass="19977">MDNKYILAPLLLLALVGCNSSDNDNERITVTIGSKPPLCPPTNEFRTLCTPALFDESGSNQGSIALLVDFQYEFGTEYELLVEIVELADPPADGFSAEYRILEVLQEEQDAIGTVYTYESVTLIHDAFVFVDEGIYALPPHNFLCADDVDCDTLVDMANSGGVVSIELTMTGGEIPVTVTNWN</sequence>
<keyword evidence="3" id="KW-1185">Reference proteome</keyword>
<accession>A0A432VSP3</accession>
<gene>
    <name evidence="2" type="ORF">CWE08_09730</name>
</gene>
<reference evidence="3" key="1">
    <citation type="journal article" date="2018" name="Front. Microbiol.">
        <title>Genome-Based Analysis Reveals the Taxonomy and Diversity of the Family Idiomarinaceae.</title>
        <authorList>
            <person name="Liu Y."/>
            <person name="Lai Q."/>
            <person name="Shao Z."/>
        </authorList>
    </citation>
    <scope>NUCLEOTIDE SEQUENCE [LARGE SCALE GENOMIC DNA]</scope>
    <source>
        <strain evidence="3">GBPy7</strain>
    </source>
</reference>
<name>A0A432VSP3_9GAMM</name>
<dbReference type="PROSITE" id="PS51257">
    <property type="entry name" value="PROKAR_LIPOPROTEIN"/>
    <property type="match status" value="1"/>
</dbReference>
<protein>
    <recommendedName>
        <fullName evidence="1">DUF4377 domain-containing protein</fullName>
    </recommendedName>
</protein>
<dbReference type="EMBL" id="PIPJ01000008">
    <property type="protein sequence ID" value="RUO19262.1"/>
    <property type="molecule type" value="Genomic_DNA"/>
</dbReference>
<dbReference type="OrthoDB" id="6286825at2"/>
<dbReference type="AlphaFoldDB" id="A0A432VSP3"/>
<comment type="caution">
    <text evidence="2">The sequence shown here is derived from an EMBL/GenBank/DDBJ whole genome shotgun (WGS) entry which is preliminary data.</text>
</comment>
<proteinExistence type="predicted"/>
<dbReference type="RefSeq" id="WP_126767845.1">
    <property type="nucleotide sequence ID" value="NZ_PIPJ01000008.1"/>
</dbReference>
<evidence type="ECO:0000259" key="1">
    <source>
        <dbReference type="Pfam" id="PF14302"/>
    </source>
</evidence>
<dbReference type="InterPro" id="IPR025485">
    <property type="entry name" value="DUF4377"/>
</dbReference>
<evidence type="ECO:0000313" key="2">
    <source>
        <dbReference type="EMBL" id="RUO19262.1"/>
    </source>
</evidence>
<evidence type="ECO:0000313" key="3">
    <source>
        <dbReference type="Proteomes" id="UP000288395"/>
    </source>
</evidence>
<dbReference type="Proteomes" id="UP000288395">
    <property type="component" value="Unassembled WGS sequence"/>
</dbReference>
<dbReference type="Pfam" id="PF14302">
    <property type="entry name" value="DUF4377"/>
    <property type="match status" value="1"/>
</dbReference>
<feature type="domain" description="DUF4377" evidence="1">
    <location>
        <begin position="69"/>
        <end position="106"/>
    </location>
</feature>
<organism evidence="2 3">
    <name type="scientific">Aliidiomarina iranensis</name>
    <dbReference type="NCBI Taxonomy" id="1434071"/>
    <lineage>
        <taxon>Bacteria</taxon>
        <taxon>Pseudomonadati</taxon>
        <taxon>Pseudomonadota</taxon>
        <taxon>Gammaproteobacteria</taxon>
        <taxon>Alteromonadales</taxon>
        <taxon>Idiomarinaceae</taxon>
        <taxon>Aliidiomarina</taxon>
    </lineage>
</organism>